<keyword evidence="3" id="KW-1185">Reference proteome</keyword>
<dbReference type="Proteomes" id="UP001358586">
    <property type="component" value="Chromosome 3"/>
</dbReference>
<dbReference type="Pfam" id="PF13456">
    <property type="entry name" value="RVT_3"/>
    <property type="match status" value="1"/>
</dbReference>
<evidence type="ECO:0000259" key="1">
    <source>
        <dbReference type="Pfam" id="PF13456"/>
    </source>
</evidence>
<dbReference type="EMBL" id="JARKNE010000003">
    <property type="protein sequence ID" value="KAK5840945.1"/>
    <property type="molecule type" value="Genomic_DNA"/>
</dbReference>
<evidence type="ECO:0000313" key="2">
    <source>
        <dbReference type="EMBL" id="KAK5840945.1"/>
    </source>
</evidence>
<name>A0ABR0QNN5_GOSAR</name>
<accession>A0ABR0QNN5</accession>
<gene>
    <name evidence="2" type="ORF">PVK06_009853</name>
</gene>
<dbReference type="CDD" id="cd06222">
    <property type="entry name" value="RNase_H_like"/>
    <property type="match status" value="1"/>
</dbReference>
<protein>
    <recommendedName>
        <fullName evidence="1">RNase H type-1 domain-containing protein</fullName>
    </recommendedName>
</protein>
<feature type="domain" description="RNase H type-1" evidence="1">
    <location>
        <begin position="2"/>
        <end position="58"/>
    </location>
</feature>
<evidence type="ECO:0000313" key="3">
    <source>
        <dbReference type="Proteomes" id="UP001358586"/>
    </source>
</evidence>
<comment type="caution">
    <text evidence="2">The sequence shown here is derived from an EMBL/GenBank/DDBJ whole genome shotgun (WGS) entry which is preliminary data.</text>
</comment>
<sequence>MNLDGVVSMNDDNVSIGALFRDVNGHWLCRYSLKVSKETLFHIKARAILEGLRIAWEKEELEDKNPSHS</sequence>
<proteinExistence type="predicted"/>
<reference evidence="2 3" key="1">
    <citation type="submission" date="2023-03" db="EMBL/GenBank/DDBJ databases">
        <title>WGS of Gossypium arboreum.</title>
        <authorList>
            <person name="Yu D."/>
        </authorList>
    </citation>
    <scope>NUCLEOTIDE SEQUENCE [LARGE SCALE GENOMIC DNA]</scope>
    <source>
        <tissue evidence="2">Leaf</tissue>
    </source>
</reference>
<dbReference type="InterPro" id="IPR044730">
    <property type="entry name" value="RNase_H-like_dom_plant"/>
</dbReference>
<dbReference type="InterPro" id="IPR002156">
    <property type="entry name" value="RNaseH_domain"/>
</dbReference>
<organism evidence="2 3">
    <name type="scientific">Gossypium arboreum</name>
    <name type="common">Tree cotton</name>
    <name type="synonym">Gossypium nanking</name>
    <dbReference type="NCBI Taxonomy" id="29729"/>
    <lineage>
        <taxon>Eukaryota</taxon>
        <taxon>Viridiplantae</taxon>
        <taxon>Streptophyta</taxon>
        <taxon>Embryophyta</taxon>
        <taxon>Tracheophyta</taxon>
        <taxon>Spermatophyta</taxon>
        <taxon>Magnoliopsida</taxon>
        <taxon>eudicotyledons</taxon>
        <taxon>Gunneridae</taxon>
        <taxon>Pentapetalae</taxon>
        <taxon>rosids</taxon>
        <taxon>malvids</taxon>
        <taxon>Malvales</taxon>
        <taxon>Malvaceae</taxon>
        <taxon>Malvoideae</taxon>
        <taxon>Gossypium</taxon>
    </lineage>
</organism>